<dbReference type="GO" id="GO:0008235">
    <property type="term" value="F:metalloexopeptidase activity"/>
    <property type="evidence" value="ECO:0007669"/>
    <property type="project" value="InterPro"/>
</dbReference>
<evidence type="ECO:0000313" key="10">
    <source>
        <dbReference type="EMBL" id="GAB15726.1"/>
    </source>
</evidence>
<dbReference type="InterPro" id="IPR041756">
    <property type="entry name" value="M28_SGAP-like"/>
</dbReference>
<keyword evidence="5" id="KW-0378">Hydrolase</keyword>
<dbReference type="Pfam" id="PF04389">
    <property type="entry name" value="Peptidase_M28"/>
    <property type="match status" value="1"/>
</dbReference>
<sequence>MDAFRTRRRLPRNTAAAVIAALALLLPACSSPAARNPIQPPPAVTLPAEKSPQSPAQPDQPGPPAAPEAVAAAPKAKASQVHAAFAGRNLMKHLEALQKVADGAGGNRASGTSGYEASARYVEEQLRAAGYKPVRQVFTYRDDDADVETFNILADTAGDPTHTIVVGGHLDSVRRGPGINDNGSGVAALLETARWITETGIQPKNRVRFAFWGAEEVDLLGSKHYVDSLSIQENTQTMLNLNLDMVASPNGGRFVHDGDGSSFGVVGPAGSDVIERTFLDYFAQNGLATEPTEFEDGDSDYDPFLKAGIPSGGLFTGDEDGKTAEQVQEFGGVENNEHDPCYHRACDDISNIDRQLLHEMAGALGYVTVAFAMLPRPD</sequence>
<evidence type="ECO:0000256" key="7">
    <source>
        <dbReference type="SAM" id="MobiDB-lite"/>
    </source>
</evidence>
<dbReference type="EMBL" id="BAEG01000091">
    <property type="protein sequence ID" value="GAB15726.1"/>
    <property type="molecule type" value="Genomic_DNA"/>
</dbReference>
<evidence type="ECO:0000256" key="6">
    <source>
        <dbReference type="ARBA" id="ARBA00022833"/>
    </source>
</evidence>
<reference evidence="10 11" key="1">
    <citation type="submission" date="2011-12" db="EMBL/GenBank/DDBJ databases">
        <title>Whole genome shotgun sequence of Arthrobacter globiformis NBRC 12137.</title>
        <authorList>
            <person name="Miyazawa S."/>
            <person name="Hosoyama A."/>
            <person name="Tsuchikane K."/>
            <person name="Katsumata H."/>
            <person name="Yamazaki S."/>
            <person name="Fujita N."/>
        </authorList>
    </citation>
    <scope>NUCLEOTIDE SEQUENCE [LARGE SCALE GENOMIC DNA]</scope>
    <source>
        <strain evidence="10 11">NBRC 12137</strain>
    </source>
</reference>
<dbReference type="Proteomes" id="UP000003828">
    <property type="component" value="Unassembled WGS sequence"/>
</dbReference>
<comment type="caution">
    <text evidence="10">The sequence shown here is derived from an EMBL/GenBank/DDBJ whole genome shotgun (WGS) entry which is preliminary data.</text>
</comment>
<gene>
    <name evidence="10" type="ORF">ARGLB_091_00670</name>
</gene>
<feature type="domain" description="Peptidase M28" evidence="9">
    <location>
        <begin position="151"/>
        <end position="364"/>
    </location>
</feature>
<proteinExistence type="inferred from homology"/>
<keyword evidence="11" id="KW-1185">Reference proteome</keyword>
<evidence type="ECO:0000256" key="3">
    <source>
        <dbReference type="ARBA" id="ARBA00022723"/>
    </source>
</evidence>
<dbReference type="GO" id="GO:0046872">
    <property type="term" value="F:metal ion binding"/>
    <property type="evidence" value="ECO:0007669"/>
    <property type="project" value="UniProtKB-KW"/>
</dbReference>
<keyword evidence="2" id="KW-0645">Protease</keyword>
<evidence type="ECO:0000259" key="9">
    <source>
        <dbReference type="Pfam" id="PF04389"/>
    </source>
</evidence>
<protein>
    <submittedName>
        <fullName evidence="10">Putative M28 family aminopeptidase</fullName>
    </submittedName>
</protein>
<evidence type="ECO:0000256" key="5">
    <source>
        <dbReference type="ARBA" id="ARBA00022801"/>
    </source>
</evidence>
<keyword evidence="3" id="KW-0479">Metal-binding</keyword>
<dbReference type="GO" id="GO:0006508">
    <property type="term" value="P:proteolysis"/>
    <property type="evidence" value="ECO:0007669"/>
    <property type="project" value="UniProtKB-KW"/>
</dbReference>
<feature type="region of interest" description="Disordered" evidence="7">
    <location>
        <begin position="35"/>
        <end position="74"/>
    </location>
</feature>
<dbReference type="InterPro" id="IPR045175">
    <property type="entry name" value="M28_fam"/>
</dbReference>
<dbReference type="Gene3D" id="3.40.630.10">
    <property type="entry name" value="Zn peptidases"/>
    <property type="match status" value="1"/>
</dbReference>
<dbReference type="InterPro" id="IPR007484">
    <property type="entry name" value="Peptidase_M28"/>
</dbReference>
<keyword evidence="10" id="KW-0031">Aminopeptidase</keyword>
<keyword evidence="4 8" id="KW-0732">Signal</keyword>
<dbReference type="SUPFAM" id="SSF53187">
    <property type="entry name" value="Zn-dependent exopeptidases"/>
    <property type="match status" value="1"/>
</dbReference>
<feature type="chain" id="PRO_5003537812" evidence="8">
    <location>
        <begin position="34"/>
        <end position="378"/>
    </location>
</feature>
<dbReference type="PANTHER" id="PTHR12147">
    <property type="entry name" value="METALLOPEPTIDASE M28 FAMILY MEMBER"/>
    <property type="match status" value="1"/>
</dbReference>
<evidence type="ECO:0000313" key="11">
    <source>
        <dbReference type="Proteomes" id="UP000003828"/>
    </source>
</evidence>
<accession>H0QSC5</accession>
<evidence type="ECO:0000256" key="4">
    <source>
        <dbReference type="ARBA" id="ARBA00022729"/>
    </source>
</evidence>
<dbReference type="AlphaFoldDB" id="H0QSC5"/>
<dbReference type="CDD" id="cd03876">
    <property type="entry name" value="M28_SGAP_like"/>
    <property type="match status" value="1"/>
</dbReference>
<keyword evidence="6" id="KW-0862">Zinc</keyword>
<dbReference type="GO" id="GO:0004177">
    <property type="term" value="F:aminopeptidase activity"/>
    <property type="evidence" value="ECO:0007669"/>
    <property type="project" value="UniProtKB-KW"/>
</dbReference>
<dbReference type="STRING" id="1077972.ARGLB_091_00670"/>
<evidence type="ECO:0000256" key="8">
    <source>
        <dbReference type="SAM" id="SignalP"/>
    </source>
</evidence>
<dbReference type="eggNOG" id="COG2234">
    <property type="taxonomic scope" value="Bacteria"/>
</dbReference>
<dbReference type="PANTHER" id="PTHR12147:SF26">
    <property type="entry name" value="PEPTIDASE M28 DOMAIN-CONTAINING PROTEIN"/>
    <property type="match status" value="1"/>
</dbReference>
<evidence type="ECO:0000256" key="2">
    <source>
        <dbReference type="ARBA" id="ARBA00022670"/>
    </source>
</evidence>
<evidence type="ECO:0000256" key="1">
    <source>
        <dbReference type="ARBA" id="ARBA00005957"/>
    </source>
</evidence>
<feature type="signal peptide" evidence="8">
    <location>
        <begin position="1"/>
        <end position="33"/>
    </location>
</feature>
<comment type="similarity">
    <text evidence="1">Belongs to the peptidase M28 family. M28A subfamily.</text>
</comment>
<organism evidence="10 11">
    <name type="scientific">Arthrobacter globiformis (strain ATCC 8010 / DSM 20124 / JCM 1332 / NBRC 12137 / NCIMB 8907 / NRRL B-2979 / 168)</name>
    <dbReference type="NCBI Taxonomy" id="1077972"/>
    <lineage>
        <taxon>Bacteria</taxon>
        <taxon>Bacillati</taxon>
        <taxon>Actinomycetota</taxon>
        <taxon>Actinomycetes</taxon>
        <taxon>Micrococcales</taxon>
        <taxon>Micrococcaceae</taxon>
        <taxon>Arthrobacter</taxon>
    </lineage>
</organism>
<name>H0QSC5_ARTG1</name>